<feature type="domain" description="Peptidase M16 middle/third" evidence="11">
    <location>
        <begin position="438"/>
        <end position="720"/>
    </location>
</feature>
<gene>
    <name evidence="13" type="ORF">BIW11_10703</name>
</gene>
<accession>A0A1V9XET3</accession>
<dbReference type="FunFam" id="3.30.830.10:FF:000005">
    <property type="entry name" value="nardilysin isoform X1"/>
    <property type="match status" value="1"/>
</dbReference>
<evidence type="ECO:0000256" key="8">
    <source>
        <dbReference type="SAM" id="Phobius"/>
    </source>
</evidence>
<reference evidence="13 14" key="1">
    <citation type="journal article" date="2017" name="Gigascience">
        <title>Draft genome of the honey bee ectoparasitic mite, Tropilaelaps mercedesae, is shaped by the parasitic life history.</title>
        <authorList>
            <person name="Dong X."/>
            <person name="Armstrong S.D."/>
            <person name="Xia D."/>
            <person name="Makepeace B.L."/>
            <person name="Darby A.C."/>
            <person name="Kadowaki T."/>
        </authorList>
    </citation>
    <scope>NUCLEOTIDE SEQUENCE [LARGE SCALE GENOMIC DNA]</scope>
    <source>
        <strain evidence="13">Wuxi-XJTLU</strain>
    </source>
</reference>
<dbReference type="InterPro" id="IPR054734">
    <property type="entry name" value="PqqF-like_C_4"/>
</dbReference>
<evidence type="ECO:0000259" key="12">
    <source>
        <dbReference type="Pfam" id="PF22456"/>
    </source>
</evidence>
<dbReference type="InterPro" id="IPR011765">
    <property type="entry name" value="Pept_M16_N"/>
</dbReference>
<dbReference type="GO" id="GO:0005739">
    <property type="term" value="C:mitochondrion"/>
    <property type="evidence" value="ECO:0007669"/>
    <property type="project" value="TreeGrafter"/>
</dbReference>
<organism evidence="13 14">
    <name type="scientific">Tropilaelaps mercedesae</name>
    <dbReference type="NCBI Taxonomy" id="418985"/>
    <lineage>
        <taxon>Eukaryota</taxon>
        <taxon>Metazoa</taxon>
        <taxon>Ecdysozoa</taxon>
        <taxon>Arthropoda</taxon>
        <taxon>Chelicerata</taxon>
        <taxon>Arachnida</taxon>
        <taxon>Acari</taxon>
        <taxon>Parasitiformes</taxon>
        <taxon>Mesostigmata</taxon>
        <taxon>Gamasina</taxon>
        <taxon>Dermanyssoidea</taxon>
        <taxon>Laelapidae</taxon>
        <taxon>Tropilaelaps</taxon>
    </lineage>
</organism>
<evidence type="ECO:0000256" key="5">
    <source>
        <dbReference type="ARBA" id="ARBA00022801"/>
    </source>
</evidence>
<keyword evidence="14" id="KW-1185">Reference proteome</keyword>
<dbReference type="GO" id="GO:0046872">
    <property type="term" value="F:metal ion binding"/>
    <property type="evidence" value="ECO:0007669"/>
    <property type="project" value="UniProtKB-KW"/>
</dbReference>
<dbReference type="GO" id="GO:0004222">
    <property type="term" value="F:metalloendopeptidase activity"/>
    <property type="evidence" value="ECO:0007669"/>
    <property type="project" value="UniProtKB-ARBA"/>
</dbReference>
<dbReference type="InParanoid" id="A0A1V9XET3"/>
<comment type="cofactor">
    <cofactor evidence="1">
        <name>Zn(2+)</name>
        <dbReference type="ChEBI" id="CHEBI:29105"/>
    </cofactor>
</comment>
<keyword evidence="8" id="KW-0812">Transmembrane</keyword>
<feature type="domain" description="Peptidase M16 N-terminal" evidence="9">
    <location>
        <begin position="91"/>
        <end position="211"/>
    </location>
</feature>
<feature type="domain" description="Peptidase M16 C-terminal" evidence="10">
    <location>
        <begin position="255"/>
        <end position="431"/>
    </location>
</feature>
<dbReference type="Pfam" id="PF16187">
    <property type="entry name" value="Peptidase_M16_M"/>
    <property type="match status" value="1"/>
</dbReference>
<evidence type="ECO:0000313" key="14">
    <source>
        <dbReference type="Proteomes" id="UP000192247"/>
    </source>
</evidence>
<dbReference type="PANTHER" id="PTHR43690:SF18">
    <property type="entry name" value="INSULIN-DEGRADING ENZYME-RELATED"/>
    <property type="match status" value="1"/>
</dbReference>
<evidence type="ECO:0000259" key="9">
    <source>
        <dbReference type="Pfam" id="PF00675"/>
    </source>
</evidence>
<keyword evidence="6" id="KW-0862">Zinc</keyword>
<keyword evidence="8" id="KW-1133">Transmembrane helix</keyword>
<dbReference type="InterPro" id="IPR011249">
    <property type="entry name" value="Metalloenz_LuxS/M16"/>
</dbReference>
<dbReference type="Pfam" id="PF00675">
    <property type="entry name" value="Peptidase_M16"/>
    <property type="match status" value="1"/>
</dbReference>
<evidence type="ECO:0000256" key="7">
    <source>
        <dbReference type="ARBA" id="ARBA00023049"/>
    </source>
</evidence>
<evidence type="ECO:0000259" key="11">
    <source>
        <dbReference type="Pfam" id="PF16187"/>
    </source>
</evidence>
<dbReference type="InterPro" id="IPR050626">
    <property type="entry name" value="Peptidase_M16"/>
</dbReference>
<evidence type="ECO:0000256" key="2">
    <source>
        <dbReference type="ARBA" id="ARBA00007261"/>
    </source>
</evidence>
<proteinExistence type="inferred from homology"/>
<protein>
    <submittedName>
        <fullName evidence="13">Insulin-degrading enzyme-like</fullName>
    </submittedName>
</protein>
<keyword evidence="7" id="KW-0482">Metalloprotease</keyword>
<evidence type="ECO:0000313" key="13">
    <source>
        <dbReference type="EMBL" id="OQR71913.1"/>
    </source>
</evidence>
<dbReference type="STRING" id="418985.A0A1V9XET3"/>
<keyword evidence="8" id="KW-0472">Membrane</keyword>
<dbReference type="InterPro" id="IPR032632">
    <property type="entry name" value="Peptidase_M16_M"/>
</dbReference>
<name>A0A1V9XET3_9ACAR</name>
<comment type="similarity">
    <text evidence="2">Belongs to the peptidase M16 family.</text>
</comment>
<dbReference type="GO" id="GO:0051603">
    <property type="term" value="P:proteolysis involved in protein catabolic process"/>
    <property type="evidence" value="ECO:0007669"/>
    <property type="project" value="TreeGrafter"/>
</dbReference>
<dbReference type="SUPFAM" id="SSF63411">
    <property type="entry name" value="LuxS/MPP-like metallohydrolase"/>
    <property type="match status" value="4"/>
</dbReference>
<dbReference type="EMBL" id="MNPL01013132">
    <property type="protein sequence ID" value="OQR71913.1"/>
    <property type="molecule type" value="Genomic_DNA"/>
</dbReference>
<dbReference type="PANTHER" id="PTHR43690">
    <property type="entry name" value="NARDILYSIN"/>
    <property type="match status" value="1"/>
</dbReference>
<keyword evidence="5" id="KW-0378">Hydrolase</keyword>
<dbReference type="Gene3D" id="3.30.830.10">
    <property type="entry name" value="Metalloenzyme, LuxS/M16 peptidase-like"/>
    <property type="match status" value="4"/>
</dbReference>
<dbReference type="Pfam" id="PF22456">
    <property type="entry name" value="PqqF-like_C_4"/>
    <property type="match status" value="1"/>
</dbReference>
<feature type="transmembrane region" description="Helical" evidence="8">
    <location>
        <begin position="21"/>
        <end position="43"/>
    </location>
</feature>
<keyword evidence="4" id="KW-0479">Metal-binding</keyword>
<dbReference type="GO" id="GO:0043171">
    <property type="term" value="P:peptide catabolic process"/>
    <property type="evidence" value="ECO:0007669"/>
    <property type="project" value="TreeGrafter"/>
</dbReference>
<dbReference type="Pfam" id="PF05193">
    <property type="entry name" value="Peptidase_M16_C"/>
    <property type="match status" value="1"/>
</dbReference>
<keyword evidence="3" id="KW-0645">Protease</keyword>
<evidence type="ECO:0000256" key="6">
    <source>
        <dbReference type="ARBA" id="ARBA00022833"/>
    </source>
</evidence>
<evidence type="ECO:0000256" key="4">
    <source>
        <dbReference type="ARBA" id="ARBA00022723"/>
    </source>
</evidence>
<dbReference type="InterPro" id="IPR007863">
    <property type="entry name" value="Peptidase_M16_C"/>
</dbReference>
<evidence type="ECO:0000259" key="10">
    <source>
        <dbReference type="Pfam" id="PF05193"/>
    </source>
</evidence>
<evidence type="ECO:0000256" key="1">
    <source>
        <dbReference type="ARBA" id="ARBA00001947"/>
    </source>
</evidence>
<dbReference type="AlphaFoldDB" id="A0A1V9XET3"/>
<dbReference type="FunFam" id="3.30.830.10:FF:000012">
    <property type="entry name" value="Protease 3"/>
    <property type="match status" value="1"/>
</dbReference>
<dbReference type="OrthoDB" id="952271at2759"/>
<sequence length="1022" mass="118378">MSQPGSLSRFDMDSLRTRSACTCLPPWIFIVLVVAFTVIAILLPNVILQLFSAREQSELPEGITFIARDILKPSYDVSMQYEGIELRNGLRVLLGSDAKAEQASVVLCVYVGSLSNPRELQGLAHFTEHMLFMGSKKYPGENALDAFISKHGSFPNAHTYRSATCYFYEIDPDYLEESLDIFTAAFEAPLVKQSLIEREIIAVDNEHRDSIGDDRVRQDRIDEVTADLDHAYSRFTTGNIESLQKAAERLDLDIRQAVMDFVSKYYSSNVMSALIYSRHTLPQLESLAAKALSSLTNRHTTLPHWTSPYRAEHMGLLTKIVPIEDETKLKLVFPLPDFQKYYKTRPELYLATLLGHEGVGSIYSYLRKKGKVTHMEATTKGDTMGHYHIDISFKLPKEEVDYVDDIITALFEYVDMLKTSGPKQWLFEELVQVHNNSFQYRRKDITVNALVQLCRDLQNFPWRDALAGSHVFDTYDEDLIRRFTDLIDPSRMRVFIVSKRFENSTDMQEHYYKIDYKTEPIPVDKIERWKTTKNRIFTLPELNHFIPDNFRMAPHEDYYTCIPKLVINNPSFHMWFMQDRSLNTPYTTTRVMFRHPVLLASAENVAGLEMMIRVFQYSIAEPFYNAHLSGFDIHVGRYNGGLCIYVDGYNQHIHALVQRLMERLAVHRIAQWRTAFVKLKKEYEAYLLMTIHERHMDVFKLPDFVNPYLQENYFTVSQLLTALANCTVERTQQILNVLRNDSTVEAFVYGNSISAEAKAVADTITTTFKRGSLSFSETPAMRQVKLHRGVAYRQYKVNAQLSSNYLYMFFEVRAGDSEDRLAALCALFVKLIKEPLFNVIRTNEQLAYMVQAVEKGQQGSFGVAFYLVTSHKLSYVEERLAHFLRNYFKTFLAELPDNVFLEQKEAAMKQKLKRPQKMEDITGLFWQEMIDQSYLLQRITKEGAAMRTLSKNDLNAFYEEFFVQVTSTTVYALYLSNSTDKSRVQWSTDNYIITSLDSFRQDHEYHTFEKDHSVAHMTPLFK</sequence>
<dbReference type="GO" id="GO:0005829">
    <property type="term" value="C:cytosol"/>
    <property type="evidence" value="ECO:0007669"/>
    <property type="project" value="TreeGrafter"/>
</dbReference>
<dbReference type="Proteomes" id="UP000192247">
    <property type="component" value="Unassembled WGS sequence"/>
</dbReference>
<comment type="caution">
    <text evidence="13">The sequence shown here is derived from an EMBL/GenBank/DDBJ whole genome shotgun (WGS) entry which is preliminary data.</text>
</comment>
<evidence type="ECO:0000256" key="3">
    <source>
        <dbReference type="ARBA" id="ARBA00022670"/>
    </source>
</evidence>
<feature type="domain" description="Coenzyme PQQ synthesis protein F-like C-terminal lobe" evidence="12">
    <location>
        <begin position="828"/>
        <end position="926"/>
    </location>
</feature>